<dbReference type="STRING" id="582672.SAMN05216360_108193"/>
<reference evidence="3" key="1">
    <citation type="submission" date="2016-10" db="EMBL/GenBank/DDBJ databases">
        <authorList>
            <person name="Varghese N."/>
            <person name="Submissions S."/>
        </authorList>
    </citation>
    <scope>NUCLEOTIDE SEQUENCE [LARGE SCALE GENOMIC DNA]</scope>
    <source>
        <strain evidence="3">BL47</strain>
    </source>
</reference>
<dbReference type="Pfam" id="PF05016">
    <property type="entry name" value="ParE_toxin"/>
    <property type="match status" value="1"/>
</dbReference>
<evidence type="ECO:0000313" key="2">
    <source>
        <dbReference type="EMBL" id="SDN45626.1"/>
    </source>
</evidence>
<dbReference type="Gene3D" id="3.30.2310.20">
    <property type="entry name" value="RelE-like"/>
    <property type="match status" value="1"/>
</dbReference>
<keyword evidence="1" id="KW-1277">Toxin-antitoxin system</keyword>
<dbReference type="AlphaFoldDB" id="A0A1H0BJ26"/>
<dbReference type="InterPro" id="IPR035093">
    <property type="entry name" value="RelE/ParE_toxin_dom_sf"/>
</dbReference>
<sequence>MKLQVQRRALQQIDRALSHIATQSPQGAAKVEARLTALIAVVRDHPYVGARTSMLGVRRLFLTPYPYHIDHFVGDDEIVVQRVRHTARKP</sequence>
<keyword evidence="3" id="KW-1185">Reference proteome</keyword>
<evidence type="ECO:0000256" key="1">
    <source>
        <dbReference type="ARBA" id="ARBA00022649"/>
    </source>
</evidence>
<dbReference type="EMBL" id="FNHS01000008">
    <property type="protein sequence ID" value="SDN45626.1"/>
    <property type="molecule type" value="Genomic_DNA"/>
</dbReference>
<evidence type="ECO:0000313" key="3">
    <source>
        <dbReference type="Proteomes" id="UP000198704"/>
    </source>
</evidence>
<accession>A0A1H0BJ26</accession>
<proteinExistence type="predicted"/>
<dbReference type="Proteomes" id="UP000198704">
    <property type="component" value="Unassembled WGS sequence"/>
</dbReference>
<protein>
    <submittedName>
        <fullName evidence="2">ParE toxin of type II toxin-antitoxin system, parDE</fullName>
    </submittedName>
</protein>
<gene>
    <name evidence="2" type="ORF">SAMN05216360_108193</name>
</gene>
<organism evidence="2 3">
    <name type="scientific">Methylobacterium phyllostachyos</name>
    <dbReference type="NCBI Taxonomy" id="582672"/>
    <lineage>
        <taxon>Bacteria</taxon>
        <taxon>Pseudomonadati</taxon>
        <taxon>Pseudomonadota</taxon>
        <taxon>Alphaproteobacteria</taxon>
        <taxon>Hyphomicrobiales</taxon>
        <taxon>Methylobacteriaceae</taxon>
        <taxon>Methylobacterium</taxon>
    </lineage>
</organism>
<dbReference type="InterPro" id="IPR007712">
    <property type="entry name" value="RelE/ParE_toxin"/>
</dbReference>
<name>A0A1H0BJ26_9HYPH</name>
<dbReference type="RefSeq" id="WP_244507600.1">
    <property type="nucleotide sequence ID" value="NZ_FNHS01000008.1"/>
</dbReference>